<evidence type="ECO:0000259" key="7">
    <source>
        <dbReference type="Pfam" id="PF00155"/>
    </source>
</evidence>
<evidence type="ECO:0000256" key="2">
    <source>
        <dbReference type="ARBA" id="ARBA00007441"/>
    </source>
</evidence>
<dbReference type="PROSITE" id="PS00105">
    <property type="entry name" value="AA_TRANSFER_CLASS_1"/>
    <property type="match status" value="1"/>
</dbReference>
<dbReference type="CDD" id="cd00609">
    <property type="entry name" value="AAT_like"/>
    <property type="match status" value="1"/>
</dbReference>
<dbReference type="GO" id="GO:0008483">
    <property type="term" value="F:transaminase activity"/>
    <property type="evidence" value="ECO:0007669"/>
    <property type="project" value="UniProtKB-KW"/>
</dbReference>
<feature type="domain" description="Aminotransferase class I/classII large" evidence="7">
    <location>
        <begin position="30"/>
        <end position="388"/>
    </location>
</feature>
<dbReference type="OrthoDB" id="231967at2"/>
<dbReference type="InterPro" id="IPR004838">
    <property type="entry name" value="NHTrfase_class1_PyrdxlP-BS"/>
</dbReference>
<evidence type="ECO:0000313" key="9">
    <source>
        <dbReference type="Proteomes" id="UP000326354"/>
    </source>
</evidence>
<gene>
    <name evidence="8" type="ORF">UABAM_02435</name>
</gene>
<dbReference type="AlphaFoldDB" id="A0A5S9ILH3"/>
<dbReference type="InterPro" id="IPR004839">
    <property type="entry name" value="Aminotransferase_I/II_large"/>
</dbReference>
<evidence type="ECO:0000256" key="6">
    <source>
        <dbReference type="RuleBase" id="RU000481"/>
    </source>
</evidence>
<keyword evidence="3 6" id="KW-0032">Aminotransferase</keyword>
<dbReference type="EMBL" id="AP019860">
    <property type="protein sequence ID" value="BBM84079.1"/>
    <property type="molecule type" value="Genomic_DNA"/>
</dbReference>
<dbReference type="EC" id="2.6.1.-" evidence="6"/>
<evidence type="ECO:0000256" key="5">
    <source>
        <dbReference type="ARBA" id="ARBA00022898"/>
    </source>
</evidence>
<dbReference type="Gene3D" id="3.40.640.10">
    <property type="entry name" value="Type I PLP-dependent aspartate aminotransferase-like (Major domain)"/>
    <property type="match status" value="1"/>
</dbReference>
<dbReference type="InterPro" id="IPR015424">
    <property type="entry name" value="PyrdxlP-dep_Trfase"/>
</dbReference>
<dbReference type="Pfam" id="PF00155">
    <property type="entry name" value="Aminotran_1_2"/>
    <property type="match status" value="1"/>
</dbReference>
<keyword evidence="4 6" id="KW-0808">Transferase</keyword>
<comment type="similarity">
    <text evidence="2 6">Belongs to the class-I pyridoxal-phosphate-dependent aminotransferase family.</text>
</comment>
<dbReference type="RefSeq" id="WP_151968257.1">
    <property type="nucleotide sequence ID" value="NZ_AP019860.1"/>
</dbReference>
<evidence type="ECO:0000256" key="1">
    <source>
        <dbReference type="ARBA" id="ARBA00001933"/>
    </source>
</evidence>
<dbReference type="SUPFAM" id="SSF53383">
    <property type="entry name" value="PLP-dependent transferases"/>
    <property type="match status" value="1"/>
</dbReference>
<accession>A0A5S9ILH3</accession>
<protein>
    <recommendedName>
        <fullName evidence="6">Aminotransferase</fullName>
        <ecNumber evidence="6">2.6.1.-</ecNumber>
    </recommendedName>
</protein>
<organism evidence="8 9">
    <name type="scientific">Uabimicrobium amorphum</name>
    <dbReference type="NCBI Taxonomy" id="2596890"/>
    <lineage>
        <taxon>Bacteria</taxon>
        <taxon>Pseudomonadati</taxon>
        <taxon>Planctomycetota</taxon>
        <taxon>Candidatus Uabimicrobiia</taxon>
        <taxon>Candidatus Uabimicrobiales</taxon>
        <taxon>Candidatus Uabimicrobiaceae</taxon>
        <taxon>Candidatus Uabimicrobium</taxon>
    </lineage>
</organism>
<sequence>MELNRTLDQVTPSLTLQLVAKVNDLKQQGKDIVGFTVGEPDFPTPQHIKQSGIDAINDNFTRYTAAVGINELKDIIVSKLKTENNLEYTAQNIAVNNGAKHSISNVLMTLINPGDEIIIPAPYWLSYPEMVTLCHGKSVVVPTTKDSGYKITAQQLKEAITPKTKAVIINSPNNPSGAVYSEQELQSLVEVIAESGIWVISDEIYEKLVYDGNKHFSLAQYPQIKSQVIVVNGVSKAYAMTGWRIGYIAAEPEIIKGVAKIQSQFTSSPCSISQKAAATAISGSQDEVEKMRSIFEDRRNLAHDLLNKIPGLSVDKAPGAFYLFPQCEGYNKVTPEGKAINSSLDLADYMLEKHHVVVVPGKAFGCDLNFRISYATSHEQIKKGIERIHNAFAELREG</sequence>
<reference evidence="8 9" key="1">
    <citation type="submission" date="2019-08" db="EMBL/GenBank/DDBJ databases">
        <title>Complete genome sequence of Candidatus Uab amorphum.</title>
        <authorList>
            <person name="Shiratori T."/>
            <person name="Suzuki S."/>
            <person name="Kakizawa Y."/>
            <person name="Ishida K."/>
        </authorList>
    </citation>
    <scope>NUCLEOTIDE SEQUENCE [LARGE SCALE GENOMIC DNA]</scope>
    <source>
        <strain evidence="8 9">SRT547</strain>
    </source>
</reference>
<dbReference type="InterPro" id="IPR050596">
    <property type="entry name" value="AspAT/PAT-like"/>
</dbReference>
<dbReference type="GO" id="GO:0006520">
    <property type="term" value="P:amino acid metabolic process"/>
    <property type="evidence" value="ECO:0007669"/>
    <property type="project" value="InterPro"/>
</dbReference>
<comment type="cofactor">
    <cofactor evidence="1 6">
        <name>pyridoxal 5'-phosphate</name>
        <dbReference type="ChEBI" id="CHEBI:597326"/>
    </cofactor>
</comment>
<evidence type="ECO:0000256" key="4">
    <source>
        <dbReference type="ARBA" id="ARBA00022679"/>
    </source>
</evidence>
<dbReference type="GO" id="GO:0030170">
    <property type="term" value="F:pyridoxal phosphate binding"/>
    <property type="evidence" value="ECO:0007669"/>
    <property type="project" value="InterPro"/>
</dbReference>
<evidence type="ECO:0000313" key="8">
    <source>
        <dbReference type="EMBL" id="BBM84079.1"/>
    </source>
</evidence>
<dbReference type="KEGG" id="uam:UABAM_02435"/>
<evidence type="ECO:0000256" key="3">
    <source>
        <dbReference type="ARBA" id="ARBA00022576"/>
    </source>
</evidence>
<keyword evidence="5" id="KW-0663">Pyridoxal phosphate</keyword>
<dbReference type="Gene3D" id="3.90.1150.10">
    <property type="entry name" value="Aspartate Aminotransferase, domain 1"/>
    <property type="match status" value="1"/>
</dbReference>
<dbReference type="InterPro" id="IPR015421">
    <property type="entry name" value="PyrdxlP-dep_Trfase_major"/>
</dbReference>
<name>A0A5S9ILH3_UABAM</name>
<dbReference type="InterPro" id="IPR015422">
    <property type="entry name" value="PyrdxlP-dep_Trfase_small"/>
</dbReference>
<proteinExistence type="inferred from homology"/>
<dbReference type="PANTHER" id="PTHR46383">
    <property type="entry name" value="ASPARTATE AMINOTRANSFERASE"/>
    <property type="match status" value="1"/>
</dbReference>
<dbReference type="FunFam" id="3.40.640.10:FF:000033">
    <property type="entry name" value="Aspartate aminotransferase"/>
    <property type="match status" value="1"/>
</dbReference>
<dbReference type="Proteomes" id="UP000326354">
    <property type="component" value="Chromosome"/>
</dbReference>
<keyword evidence="9" id="KW-1185">Reference proteome</keyword>
<dbReference type="PANTHER" id="PTHR46383:SF1">
    <property type="entry name" value="ASPARTATE AMINOTRANSFERASE"/>
    <property type="match status" value="1"/>
</dbReference>